<evidence type="ECO:0000313" key="2">
    <source>
        <dbReference type="Proteomes" id="UP000270924"/>
    </source>
</evidence>
<dbReference type="AlphaFoldDB" id="A0A3P7EF32"/>
<dbReference type="OrthoDB" id="10459703at2759"/>
<keyword evidence="2" id="KW-1185">Reference proteome</keyword>
<gene>
    <name evidence="1" type="ORF">WBA_LOCUS8460</name>
</gene>
<protein>
    <submittedName>
        <fullName evidence="1">Uncharacterized protein</fullName>
    </submittedName>
</protein>
<reference evidence="1 2" key="1">
    <citation type="submission" date="2018-11" db="EMBL/GenBank/DDBJ databases">
        <authorList>
            <consortium name="Pathogen Informatics"/>
        </authorList>
    </citation>
    <scope>NUCLEOTIDE SEQUENCE [LARGE SCALE GENOMIC DNA]</scope>
</reference>
<dbReference type="EMBL" id="UYWW01007070">
    <property type="protein sequence ID" value="VDM15074.1"/>
    <property type="molecule type" value="Genomic_DNA"/>
</dbReference>
<name>A0A3P7EF32_WUCBA</name>
<organism evidence="1 2">
    <name type="scientific">Wuchereria bancrofti</name>
    <dbReference type="NCBI Taxonomy" id="6293"/>
    <lineage>
        <taxon>Eukaryota</taxon>
        <taxon>Metazoa</taxon>
        <taxon>Ecdysozoa</taxon>
        <taxon>Nematoda</taxon>
        <taxon>Chromadorea</taxon>
        <taxon>Rhabditida</taxon>
        <taxon>Spirurina</taxon>
        <taxon>Spiruromorpha</taxon>
        <taxon>Filarioidea</taxon>
        <taxon>Onchocercidae</taxon>
        <taxon>Wuchereria</taxon>
    </lineage>
</organism>
<accession>A0A3P7EF32</accession>
<dbReference type="Proteomes" id="UP000270924">
    <property type="component" value="Unassembled WGS sequence"/>
</dbReference>
<proteinExistence type="predicted"/>
<evidence type="ECO:0000313" key="1">
    <source>
        <dbReference type="EMBL" id="VDM15074.1"/>
    </source>
</evidence>
<dbReference type="InParanoid" id="A0A3P7EF32"/>
<sequence>MAVCNLDDVKMEYISYYMYALKKYLTLTMEEVDEVIRKVNQNVAIATIKSRDTLHLNLFLMDDKKDEAKKLLLTSCDNIIQNISLSKFIARLTEEIIIRKKKWVIFFLCKLFFM</sequence>